<dbReference type="Proteomes" id="UP001159427">
    <property type="component" value="Unassembled WGS sequence"/>
</dbReference>
<organism evidence="5 6">
    <name type="scientific">Porites evermanni</name>
    <dbReference type="NCBI Taxonomy" id="104178"/>
    <lineage>
        <taxon>Eukaryota</taxon>
        <taxon>Metazoa</taxon>
        <taxon>Cnidaria</taxon>
        <taxon>Anthozoa</taxon>
        <taxon>Hexacorallia</taxon>
        <taxon>Scleractinia</taxon>
        <taxon>Fungiina</taxon>
        <taxon>Poritidae</taxon>
        <taxon>Porites</taxon>
    </lineage>
</organism>
<dbReference type="InterPro" id="IPR012677">
    <property type="entry name" value="Nucleotide-bd_a/b_plait_sf"/>
</dbReference>
<evidence type="ECO:0000313" key="5">
    <source>
        <dbReference type="EMBL" id="CAH3019624.1"/>
    </source>
</evidence>
<keyword evidence="2 3" id="KW-0694">RNA-binding</keyword>
<proteinExistence type="predicted"/>
<feature type="domain" description="RRM" evidence="4">
    <location>
        <begin position="154"/>
        <end position="228"/>
    </location>
</feature>
<dbReference type="InterPro" id="IPR000504">
    <property type="entry name" value="RRM_dom"/>
</dbReference>
<dbReference type="CDD" id="cd12694">
    <property type="entry name" value="RRM2_hnRNPL_like"/>
    <property type="match status" value="1"/>
</dbReference>
<dbReference type="InterPro" id="IPR055204">
    <property type="entry name" value="HNRNPL_RRM"/>
</dbReference>
<dbReference type="EMBL" id="CALNXI010000121">
    <property type="protein sequence ID" value="CAH3019624.1"/>
    <property type="molecule type" value="Genomic_DNA"/>
</dbReference>
<keyword evidence="6" id="KW-1185">Reference proteome</keyword>
<dbReference type="Pfam" id="PF22976">
    <property type="entry name" value="RRM_10"/>
    <property type="match status" value="1"/>
</dbReference>
<dbReference type="PANTHER" id="PTHR15592">
    <property type="entry name" value="MATRIN 3/NUCLEAR PROTEIN 220-RELATED"/>
    <property type="match status" value="1"/>
</dbReference>
<evidence type="ECO:0000313" key="6">
    <source>
        <dbReference type="Proteomes" id="UP001159427"/>
    </source>
</evidence>
<dbReference type="InterPro" id="IPR035979">
    <property type="entry name" value="RBD_domain_sf"/>
</dbReference>
<dbReference type="InterPro" id="IPR021790">
    <property type="entry name" value="PTBP1-like_RRM2"/>
</dbReference>
<dbReference type="Gene3D" id="3.30.70.330">
    <property type="match status" value="4"/>
</dbReference>
<evidence type="ECO:0000256" key="3">
    <source>
        <dbReference type="PROSITE-ProRule" id="PRU00176"/>
    </source>
</evidence>
<gene>
    <name evidence="5" type="ORF">PEVE_00003537</name>
</gene>
<dbReference type="Pfam" id="PF13893">
    <property type="entry name" value="RRM_5"/>
    <property type="match status" value="1"/>
</dbReference>
<dbReference type="CDD" id="cd12689">
    <property type="entry name" value="RRM1_hnRNPL_like"/>
    <property type="match status" value="1"/>
</dbReference>
<evidence type="ECO:0000256" key="1">
    <source>
        <dbReference type="ARBA" id="ARBA00022737"/>
    </source>
</evidence>
<dbReference type="SUPFAM" id="SSF54928">
    <property type="entry name" value="RNA-binding domain, RBD"/>
    <property type="match status" value="4"/>
</dbReference>
<dbReference type="CDD" id="cd12424">
    <property type="entry name" value="RRM3_hnRNPL_like"/>
    <property type="match status" value="1"/>
</dbReference>
<name>A0ABN8LQR0_9CNID</name>
<accession>A0ABN8LQR0</accession>
<evidence type="ECO:0000259" key="4">
    <source>
        <dbReference type="PROSITE" id="PS50102"/>
    </source>
</evidence>
<protein>
    <recommendedName>
        <fullName evidence="4">RRM domain-containing protein</fullName>
    </recommendedName>
</protein>
<dbReference type="SMART" id="SM00360">
    <property type="entry name" value="RRM"/>
    <property type="match status" value="3"/>
</dbReference>
<dbReference type="Pfam" id="PF11835">
    <property type="entry name" value="RRM_8"/>
    <property type="match status" value="1"/>
</dbReference>
<evidence type="ECO:0000256" key="2">
    <source>
        <dbReference type="ARBA" id="ARBA00022884"/>
    </source>
</evidence>
<reference evidence="5 6" key="1">
    <citation type="submission" date="2022-05" db="EMBL/GenBank/DDBJ databases">
        <authorList>
            <consortium name="Genoscope - CEA"/>
            <person name="William W."/>
        </authorList>
    </citation>
    <scope>NUCLEOTIDE SEQUENCE [LARGE SCALE GENOMIC DNA]</scope>
</reference>
<sequence>MADVGGMIAATGIESPNKRAKMDMELPATNFDESKFARYYRTDAVASLTSSHSSPVASDSSAFYSYPYTFTSNSFSSYTYPCGQTDATALYTYPASYGVQYSTLNGFTSEYSATTGYSLSPSSSISTLTSSSSISIPQSLTGNSTAHHNTPPSRVIHCRAVADGCKETDLIGVLQPFGKITYVTLLPKIRQALVEFEDIESAIALVSYSQSNTLTVLGRQMFVNYSKSQEIKRDKVLNGDSNGGSSEASNILLLTIINPLHPITVKVLHKICTPHGKVLRIVIFHKNGLQALVEYPFQTLSERALASLNGQDIYAGCCTLKIDYSKKAKKLNVFKNDDETWDYTGALNNNSGIPSKTALLGSGLLSAISGNDTIEPQLSSSPPDSILLNGKMSVNGSALSISTEAIARAAQFPTVQSILAKVASLHGTPPPKSPTSGSTSPVENVVKKLGILGSSPYQLSPQGGILSALPGLTQQQQQLNGISHALNAGGTGCVLMVYGLNAEKMNCERIFNLFCLYGNVVKVKFLTNKLGAAMVQMSDKVASEMIIRNLSGAVLFDSKINVMFSKHPFIADSSVVTALPDGTPSSMNFADNRNNRFKYLPEGQSLKNRYQPPTRMLHFFNAPPNCTVETLKEVFIAAGSLSPLKGTFFSKANAKSSAGLLEMPDIRSAMEALTLTNHFTINPPGGGSYTLKLAFSPSSSISPTAPTVAPAVAAAAVAVSNGANPLGPIGSPVHPRCIATSPISLVTNGVKELNGDAERNGLSPEQLTTSSP</sequence>
<dbReference type="PROSITE" id="PS50102">
    <property type="entry name" value="RRM"/>
    <property type="match status" value="2"/>
</dbReference>
<comment type="caution">
    <text evidence="5">The sequence shown here is derived from an EMBL/GenBank/DDBJ whole genome shotgun (WGS) entry which is preliminary data.</text>
</comment>
<feature type="domain" description="RRM" evidence="4">
    <location>
        <begin position="493"/>
        <end position="567"/>
    </location>
</feature>
<keyword evidence="1" id="KW-0677">Repeat</keyword>